<feature type="transmembrane region" description="Helical" evidence="2">
    <location>
        <begin position="437"/>
        <end position="460"/>
    </location>
</feature>
<organism evidence="3 4">
    <name type="scientific">Priestia flexa</name>
    <dbReference type="NCBI Taxonomy" id="86664"/>
    <lineage>
        <taxon>Bacteria</taxon>
        <taxon>Bacillati</taxon>
        <taxon>Bacillota</taxon>
        <taxon>Bacilli</taxon>
        <taxon>Bacillales</taxon>
        <taxon>Bacillaceae</taxon>
        <taxon>Priestia</taxon>
    </lineage>
</organism>
<evidence type="ECO:0000313" key="3">
    <source>
        <dbReference type="EMBL" id="MDW8515816.1"/>
    </source>
</evidence>
<dbReference type="SUPFAM" id="SSF57997">
    <property type="entry name" value="Tropomyosin"/>
    <property type="match status" value="1"/>
</dbReference>
<feature type="transmembrane region" description="Helical" evidence="2">
    <location>
        <begin position="531"/>
        <end position="554"/>
    </location>
</feature>
<dbReference type="Proteomes" id="UP001284771">
    <property type="component" value="Unassembled WGS sequence"/>
</dbReference>
<dbReference type="InterPro" id="IPR023346">
    <property type="entry name" value="Lysozyme-like_dom_sf"/>
</dbReference>
<dbReference type="CDD" id="cd13402">
    <property type="entry name" value="LT_TF-like"/>
    <property type="match status" value="1"/>
</dbReference>
<sequence>MERVEGLAIGLNLDTLQLERGLTGLKDKLKTVDSEMKANLSAFDRGDKSIEKYETRVQGLNKKLEVHKRVVQQAKVEYEKMVQEHGEGSKQAEAAARTYNNQAASLNNLQRSVTRAEAGLFDLKEEQRLATSNWAKFGQETEKAGEKLNGFGRSLTDIGQSMSMSITAPVLGAFAAVTKGTEELRGDLAKLDANAFSSGFNVDVMRKELEKINAIAPDVNANVEGLSNLMATPFSEQGLSQAVDLLSGASIKFSETLKFEGLADGLQETLATGAAIGPFAELLERSGINLDTFNAGLTDAIKNGTEEQYVLKTLADTGLGGLNEEFRKNNEGLVESRQASMQFQQSIAELGTTLTPIATEITQGITGVVDKFNSLDSSTQNTILAFAGIAAVMGPVITFGGMFTMMLSNIVSGMAPVISNISKAGGLLKWLRLGFTALTGPVGLTIGIITLLATGFIGLYKNSETFRNGVTSLGSKLQEFGQNVLSFLAPAIESVKQFFLEQFSVIKQFWQDNSSTIIQALSNVGMMASKIFQGISSVIQFIMPFILGIIKSVWGNIQGVISGSLNVLMGLVKVFSGLFTGDFRKMWEGLKQIFSGAIQFIWNFIQLNMFGKILSFGKVFASSFKNVFSGLWTNVKTIFSTGVSNVKNFAVNGFNSMKSSVGTIMTNMKTSVSKVFTDIVDGAKALPGKIGDGIKSMAGKVVSGITSLKNKMAETLGEGVNGAIGGVNWVLKKINVKELPLWPIPQYAKGTDGHPGGLAVLGDGKMKELFVTPSGYMGLSPDRNTLMNLPKGTHVFSGPQTKQLMDEGTIPQYSGGTVGKWFKKRGQQLSAGAGKLKDKAVDTAQAGAQKVKDVALDVWSYLDNPKELMKQVFAKFIPKLPNIGGAFNDVIGGSVKKVKSDFVDYIKKKMKDLNPFGGGASPSGKGAKAWRPAILAAAARMNESVSEKEVQGIIAQIHRESGGNEKIVQSSAVWDINTANGNPARGLLQYIPQTFNAYKMKGHGNIYSGYDQLLAFFNNTRWRTDLPYGKRGWGPRGKRKYKNGTNFHVGGSAMLGDGWEYEPFLLPDGRLGLSPDVPTVFNNLPAGTKVWSNIQDFVQSTNQSQKTDAMKLLALVGKKLEQQSSAPSNNAQTSSYQQLADHPFIQKILAVLEEQSEILKAIAMKDPIISVLLNNKEVAKAIFKDVTKLQDEHKDIKRRFKG</sequence>
<dbReference type="PANTHER" id="PTHR37813:SF1">
    <property type="entry name" value="FELS-2 PROPHAGE PROTEIN"/>
    <property type="match status" value="1"/>
</dbReference>
<comment type="caution">
    <text evidence="3">The sequence shown here is derived from an EMBL/GenBank/DDBJ whole genome shotgun (WGS) entry which is preliminary data.</text>
</comment>
<proteinExistence type="predicted"/>
<feature type="transmembrane region" description="Helical" evidence="2">
    <location>
        <begin position="593"/>
        <end position="611"/>
    </location>
</feature>
<evidence type="ECO:0000256" key="2">
    <source>
        <dbReference type="SAM" id="Phobius"/>
    </source>
</evidence>
<dbReference type="InterPro" id="IPR016024">
    <property type="entry name" value="ARM-type_fold"/>
</dbReference>
<dbReference type="RefSeq" id="WP_318757345.1">
    <property type="nucleotide sequence ID" value="NZ_JAWUZT010000014.1"/>
</dbReference>
<dbReference type="PANTHER" id="PTHR37813">
    <property type="entry name" value="FELS-2 PROPHAGE PROTEIN"/>
    <property type="match status" value="1"/>
</dbReference>
<keyword evidence="2" id="KW-1133">Transmembrane helix</keyword>
<dbReference type="SUPFAM" id="SSF48371">
    <property type="entry name" value="ARM repeat"/>
    <property type="match status" value="1"/>
</dbReference>
<protein>
    <submittedName>
        <fullName evidence="3">Uncharacterized protein</fullName>
    </submittedName>
</protein>
<gene>
    <name evidence="3" type="ORF">RIB56_06690</name>
</gene>
<keyword evidence="4" id="KW-1185">Reference proteome</keyword>
<feature type="transmembrane region" description="Helical" evidence="2">
    <location>
        <begin position="383"/>
        <end position="403"/>
    </location>
</feature>
<keyword evidence="2" id="KW-0812">Transmembrane</keyword>
<reference evidence="4" key="1">
    <citation type="submission" date="2023-07" db="EMBL/GenBank/DDBJ databases">
        <title>Draft genomic sequences of Priestia flexa CCM isolated from the soil of an abandoned mine contaminated by free cyanide in the high Andean zone of Tacna, Peru.</title>
        <authorList>
            <person name="Caceda Quiroz C.J."/>
            <person name="Maraza Chooque G.J."/>
            <person name="Fora Quispe G.L."/>
            <person name="Carpio Mamani M."/>
        </authorList>
    </citation>
    <scope>NUCLEOTIDE SEQUENCE [LARGE SCALE GENOMIC DNA]</scope>
    <source>
        <strain evidence="4">CCM</strain>
    </source>
</reference>
<accession>A0ABU4J488</accession>
<keyword evidence="2" id="KW-0472">Membrane</keyword>
<dbReference type="Gene3D" id="1.20.120.20">
    <property type="entry name" value="Apolipoprotein"/>
    <property type="match status" value="1"/>
</dbReference>
<evidence type="ECO:0000256" key="1">
    <source>
        <dbReference type="SAM" id="Coils"/>
    </source>
</evidence>
<dbReference type="EMBL" id="JAWUZT010000014">
    <property type="protein sequence ID" value="MDW8515816.1"/>
    <property type="molecule type" value="Genomic_DNA"/>
</dbReference>
<evidence type="ECO:0000313" key="4">
    <source>
        <dbReference type="Proteomes" id="UP001284771"/>
    </source>
</evidence>
<name>A0ABU4J488_9BACI</name>
<dbReference type="SUPFAM" id="SSF53955">
    <property type="entry name" value="Lysozyme-like"/>
    <property type="match status" value="1"/>
</dbReference>
<feature type="coiled-coil region" evidence="1">
    <location>
        <begin position="50"/>
        <end position="126"/>
    </location>
</feature>
<feature type="transmembrane region" description="Helical" evidence="2">
    <location>
        <begin position="560"/>
        <end position="581"/>
    </location>
</feature>
<keyword evidence="1" id="KW-0175">Coiled coil</keyword>